<keyword evidence="3" id="KW-1185">Reference proteome</keyword>
<dbReference type="KEGG" id="lbc:LACBIDRAFT_331718"/>
<accession>B0DQC3</accession>
<gene>
    <name evidence="2" type="ORF">LACBIDRAFT_331718</name>
</gene>
<feature type="region of interest" description="Disordered" evidence="1">
    <location>
        <begin position="50"/>
        <end position="69"/>
    </location>
</feature>
<sequence>MFKTWDHIGQFINTGLLALIGPSAGTINYGLFVLSGLSVLIKNPTRSKIAQHQSGSASHAPPPSKGLITPTQILENAPELYHMDVDSDFLEPSHESMEVDSAQPNIVAGPSHIAVLLPNKRPAQDVLAISAPQLPPKRIRAEKRCWKCFKIECDGTATNTSTLPNYAYVIAMLTSFRPAPTVRHSLTLGHAFGAWSQLAGGKPPRPPVLFLYFRKNSAIQVPATPDYISSFLSQSTPSSTSPTVNSLVASSPDGLSASSSVNSLAASASPFNALGSSSQPRLIQPRQNEEAKLEGKFKQMEEFLGNSGFDSIGDFLGILFYNPTRVDGKDDPRGVTHGLAVARFLQGKTKTKMSEIISLIYSHKHNAPLPRSTQYHERHASFSPSISPAAINHARPSLFTWATNLVGKHVHQEIHKLTMKDLRDLVDSSAVYNSFTSACKAETVGRPGSSVATPFVDKVEFVDARKQDVHPKNWMFRDFPPLLVAQVLRIHTDNLPFNALLHFSCQTNTSLARLAQGFFAVRESGDVDS</sequence>
<dbReference type="GeneID" id="6081788"/>
<dbReference type="Proteomes" id="UP000001194">
    <property type="component" value="Unassembled WGS sequence"/>
</dbReference>
<dbReference type="InParanoid" id="B0DQC3"/>
<dbReference type="AlphaFoldDB" id="B0DQC3"/>
<evidence type="ECO:0000313" key="2">
    <source>
        <dbReference type="EMBL" id="EDR03270.1"/>
    </source>
</evidence>
<dbReference type="OrthoDB" id="3021788at2759"/>
<dbReference type="RefSeq" id="XP_001886066.1">
    <property type="nucleotide sequence ID" value="XM_001886031.1"/>
</dbReference>
<proteinExistence type="predicted"/>
<dbReference type="EMBL" id="DS547125">
    <property type="protein sequence ID" value="EDR03270.1"/>
    <property type="molecule type" value="Genomic_DNA"/>
</dbReference>
<reference evidence="2 3" key="1">
    <citation type="journal article" date="2008" name="Nature">
        <title>The genome of Laccaria bicolor provides insights into mycorrhizal symbiosis.</title>
        <authorList>
            <person name="Martin F."/>
            <person name="Aerts A."/>
            <person name="Ahren D."/>
            <person name="Brun A."/>
            <person name="Danchin E.G.J."/>
            <person name="Duchaussoy F."/>
            <person name="Gibon J."/>
            <person name="Kohler A."/>
            <person name="Lindquist E."/>
            <person name="Pereda V."/>
            <person name="Salamov A."/>
            <person name="Shapiro H.J."/>
            <person name="Wuyts J."/>
            <person name="Blaudez D."/>
            <person name="Buee M."/>
            <person name="Brokstein P."/>
            <person name="Canbaeck B."/>
            <person name="Cohen D."/>
            <person name="Courty P.E."/>
            <person name="Coutinho P.M."/>
            <person name="Delaruelle C."/>
            <person name="Detter J.C."/>
            <person name="Deveau A."/>
            <person name="DiFazio S."/>
            <person name="Duplessis S."/>
            <person name="Fraissinet-Tachet L."/>
            <person name="Lucic E."/>
            <person name="Frey-Klett P."/>
            <person name="Fourrey C."/>
            <person name="Feussner I."/>
            <person name="Gay G."/>
            <person name="Grimwood J."/>
            <person name="Hoegger P.J."/>
            <person name="Jain P."/>
            <person name="Kilaru S."/>
            <person name="Labbe J."/>
            <person name="Lin Y.C."/>
            <person name="Legue V."/>
            <person name="Le Tacon F."/>
            <person name="Marmeisse R."/>
            <person name="Melayah D."/>
            <person name="Montanini B."/>
            <person name="Muratet M."/>
            <person name="Nehls U."/>
            <person name="Niculita-Hirzel H."/>
            <person name="Oudot-Le Secq M.P."/>
            <person name="Peter M."/>
            <person name="Quesneville H."/>
            <person name="Rajashekar B."/>
            <person name="Reich M."/>
            <person name="Rouhier N."/>
            <person name="Schmutz J."/>
            <person name="Yin T."/>
            <person name="Chalot M."/>
            <person name="Henrissat B."/>
            <person name="Kuees U."/>
            <person name="Lucas S."/>
            <person name="Van de Peer Y."/>
            <person name="Podila G.K."/>
            <person name="Polle A."/>
            <person name="Pukkila P.J."/>
            <person name="Richardson P.M."/>
            <person name="Rouze P."/>
            <person name="Sanders I.R."/>
            <person name="Stajich J.E."/>
            <person name="Tunlid A."/>
            <person name="Tuskan G."/>
            <person name="Grigoriev I.V."/>
        </authorList>
    </citation>
    <scope>NUCLEOTIDE SEQUENCE [LARGE SCALE GENOMIC DNA]</scope>
    <source>
        <strain evidence="3">S238N-H82 / ATCC MYA-4686</strain>
    </source>
</reference>
<name>B0DQC3_LACBS</name>
<evidence type="ECO:0000256" key="1">
    <source>
        <dbReference type="SAM" id="MobiDB-lite"/>
    </source>
</evidence>
<dbReference type="HOGENOM" id="CLU_514888_0_0_1"/>
<protein>
    <submittedName>
        <fullName evidence="2">Predicted protein</fullName>
    </submittedName>
</protein>
<evidence type="ECO:0000313" key="3">
    <source>
        <dbReference type="Proteomes" id="UP000001194"/>
    </source>
</evidence>
<organism evidence="3">
    <name type="scientific">Laccaria bicolor (strain S238N-H82 / ATCC MYA-4686)</name>
    <name type="common">Bicoloured deceiver</name>
    <name type="synonym">Laccaria laccata var. bicolor</name>
    <dbReference type="NCBI Taxonomy" id="486041"/>
    <lineage>
        <taxon>Eukaryota</taxon>
        <taxon>Fungi</taxon>
        <taxon>Dikarya</taxon>
        <taxon>Basidiomycota</taxon>
        <taxon>Agaricomycotina</taxon>
        <taxon>Agaricomycetes</taxon>
        <taxon>Agaricomycetidae</taxon>
        <taxon>Agaricales</taxon>
        <taxon>Agaricineae</taxon>
        <taxon>Hydnangiaceae</taxon>
        <taxon>Laccaria</taxon>
    </lineage>
</organism>